<feature type="region of interest" description="Disordered" evidence="1">
    <location>
        <begin position="145"/>
        <end position="216"/>
    </location>
</feature>
<sequence>MGPVRASRGGEEQGGTEEAVQEHRASQTHNPGSRKEALRARGRQGSQQQDQGTGKQQCSTTAVIETNTSHDEAEEGTEGDEGVSRGRARLEEAIGPSEWRDHGGVWDSTAPPCCFGLLFELLVSLPPVHLFIAVAVVSRASREAMQRSGGDSRGERGAQQQQSRERGASVEYARKPTGGRMGDKMRRGQQGGQEERARDRTGYTSVCRSLKGGARASRKARLEYAQLAQGWQPGSHQAGKMAGH</sequence>
<dbReference type="Proteomes" id="UP001497482">
    <property type="component" value="Chromosome 6"/>
</dbReference>
<feature type="compositionally biased region" description="Acidic residues" evidence="1">
    <location>
        <begin position="72"/>
        <end position="81"/>
    </location>
</feature>
<organism evidence="2 3">
    <name type="scientific">Knipowitschia caucasica</name>
    <name type="common">Caucasian dwarf goby</name>
    <name type="synonym">Pomatoschistus caucasicus</name>
    <dbReference type="NCBI Taxonomy" id="637954"/>
    <lineage>
        <taxon>Eukaryota</taxon>
        <taxon>Metazoa</taxon>
        <taxon>Chordata</taxon>
        <taxon>Craniata</taxon>
        <taxon>Vertebrata</taxon>
        <taxon>Euteleostomi</taxon>
        <taxon>Actinopterygii</taxon>
        <taxon>Neopterygii</taxon>
        <taxon>Teleostei</taxon>
        <taxon>Neoteleostei</taxon>
        <taxon>Acanthomorphata</taxon>
        <taxon>Gobiaria</taxon>
        <taxon>Gobiiformes</taxon>
        <taxon>Gobioidei</taxon>
        <taxon>Gobiidae</taxon>
        <taxon>Gobiinae</taxon>
        <taxon>Knipowitschia</taxon>
    </lineage>
</organism>
<feature type="compositionally biased region" description="Low complexity" evidence="1">
    <location>
        <begin position="43"/>
        <end position="57"/>
    </location>
</feature>
<evidence type="ECO:0000313" key="3">
    <source>
        <dbReference type="Proteomes" id="UP001497482"/>
    </source>
</evidence>
<feature type="compositionally biased region" description="Basic and acidic residues" evidence="1">
    <location>
        <begin position="163"/>
        <end position="174"/>
    </location>
</feature>
<proteinExistence type="predicted"/>
<feature type="compositionally biased region" description="Basic and acidic residues" evidence="1">
    <location>
        <begin position="145"/>
        <end position="156"/>
    </location>
</feature>
<protein>
    <submittedName>
        <fullName evidence="2">Uncharacterized protein</fullName>
    </submittedName>
</protein>
<accession>A0AAV2M398</accession>
<gene>
    <name evidence="2" type="ORF">KC01_LOCUS34847</name>
</gene>
<reference evidence="2 3" key="1">
    <citation type="submission" date="2024-04" db="EMBL/GenBank/DDBJ databases">
        <authorList>
            <person name="Waldvogel A.-M."/>
            <person name="Schoenle A."/>
        </authorList>
    </citation>
    <scope>NUCLEOTIDE SEQUENCE [LARGE SCALE GENOMIC DNA]</scope>
</reference>
<name>A0AAV2M398_KNICA</name>
<dbReference type="AlphaFoldDB" id="A0AAV2M398"/>
<feature type="region of interest" description="Disordered" evidence="1">
    <location>
        <begin position="1"/>
        <end position="85"/>
    </location>
</feature>
<evidence type="ECO:0000256" key="1">
    <source>
        <dbReference type="SAM" id="MobiDB-lite"/>
    </source>
</evidence>
<keyword evidence="3" id="KW-1185">Reference proteome</keyword>
<evidence type="ECO:0000313" key="2">
    <source>
        <dbReference type="EMBL" id="CAL1607832.1"/>
    </source>
</evidence>
<dbReference type="EMBL" id="OZ035828">
    <property type="protein sequence ID" value="CAL1607832.1"/>
    <property type="molecule type" value="Genomic_DNA"/>
</dbReference>
<feature type="compositionally biased region" description="Polar residues" evidence="1">
    <location>
        <begin position="58"/>
        <end position="67"/>
    </location>
</feature>